<dbReference type="InterPro" id="IPR050553">
    <property type="entry name" value="Thioredoxin_ResA/DsbE_sf"/>
</dbReference>
<feature type="domain" description="Thioredoxin" evidence="2">
    <location>
        <begin position="45"/>
        <end position="189"/>
    </location>
</feature>
<dbReference type="CDD" id="cd02966">
    <property type="entry name" value="TlpA_like_family"/>
    <property type="match status" value="1"/>
</dbReference>
<keyword evidence="1" id="KW-0472">Membrane</keyword>
<evidence type="ECO:0000256" key="1">
    <source>
        <dbReference type="SAM" id="Phobius"/>
    </source>
</evidence>
<keyword evidence="1" id="KW-0812">Transmembrane</keyword>
<keyword evidence="4" id="KW-1185">Reference proteome</keyword>
<dbReference type="InterPro" id="IPR013766">
    <property type="entry name" value="Thioredoxin_domain"/>
</dbReference>
<dbReference type="SUPFAM" id="SSF52833">
    <property type="entry name" value="Thioredoxin-like"/>
    <property type="match status" value="1"/>
</dbReference>
<dbReference type="PANTHER" id="PTHR42852">
    <property type="entry name" value="THIOL:DISULFIDE INTERCHANGE PROTEIN DSBE"/>
    <property type="match status" value="1"/>
</dbReference>
<keyword evidence="1" id="KW-1133">Transmembrane helix</keyword>
<dbReference type="InterPro" id="IPR013740">
    <property type="entry name" value="Redoxin"/>
</dbReference>
<name>A0A239ZYB9_9STAP</name>
<protein>
    <submittedName>
        <fullName evidence="3">Thiol-disulfide oxidoreductase resA</fullName>
    </submittedName>
</protein>
<dbReference type="Pfam" id="PF08534">
    <property type="entry name" value="Redoxin"/>
    <property type="match status" value="1"/>
</dbReference>
<dbReference type="EMBL" id="LT906462">
    <property type="protein sequence ID" value="SNV75794.1"/>
    <property type="molecule type" value="Genomic_DNA"/>
</dbReference>
<sequence length="191" mass="22106">MKKWLRIILVLVLVSIIGISIYKVIGINEEQTKEQFKEQQGKRTFQNSHPATGMSVNDEKVKVFQDLKETDLKSITSKNDITVINLFASWCDPCKREMPELVKFSKKKENGVELIGLNVKDKRKPAEQLLKDVNVNYNVYVSEDDFLKKFKTYNIPTTLFVDKEGKVQKVYLGELTEKTLHNLVSQVKEEH</sequence>
<dbReference type="AlphaFoldDB" id="A0A239ZYB9"/>
<gene>
    <name evidence="3" type="primary">resA_2</name>
    <name evidence="3" type="ORF">SAMEA4384403_02058</name>
</gene>
<dbReference type="PANTHER" id="PTHR42852:SF13">
    <property type="entry name" value="PROTEIN DIPZ"/>
    <property type="match status" value="1"/>
</dbReference>
<dbReference type="GO" id="GO:0016491">
    <property type="term" value="F:oxidoreductase activity"/>
    <property type="evidence" value="ECO:0007669"/>
    <property type="project" value="InterPro"/>
</dbReference>
<reference evidence="3 4" key="1">
    <citation type="submission" date="2017-06" db="EMBL/GenBank/DDBJ databases">
        <authorList>
            <consortium name="Pathogen Informatics"/>
        </authorList>
    </citation>
    <scope>NUCLEOTIDE SEQUENCE [LARGE SCALE GENOMIC DNA]</scope>
    <source>
        <strain evidence="3 4">NCTC13839</strain>
    </source>
</reference>
<dbReference type="InterPro" id="IPR036249">
    <property type="entry name" value="Thioredoxin-like_sf"/>
</dbReference>
<dbReference type="OrthoDB" id="25753at2"/>
<proteinExistence type="predicted"/>
<dbReference type="RefSeq" id="WP_095089218.1">
    <property type="nucleotide sequence ID" value="NZ_BMDM01000001.1"/>
</dbReference>
<evidence type="ECO:0000259" key="2">
    <source>
        <dbReference type="PROSITE" id="PS51352"/>
    </source>
</evidence>
<evidence type="ECO:0000313" key="4">
    <source>
        <dbReference type="Proteomes" id="UP000242084"/>
    </source>
</evidence>
<organism evidence="3 4">
    <name type="scientific">Mammaliicoccus stepanovicii</name>
    <dbReference type="NCBI Taxonomy" id="643214"/>
    <lineage>
        <taxon>Bacteria</taxon>
        <taxon>Bacillati</taxon>
        <taxon>Bacillota</taxon>
        <taxon>Bacilli</taxon>
        <taxon>Bacillales</taxon>
        <taxon>Staphylococcaceae</taxon>
        <taxon>Mammaliicoccus</taxon>
    </lineage>
</organism>
<dbReference type="PROSITE" id="PS51352">
    <property type="entry name" value="THIOREDOXIN_2"/>
    <property type="match status" value="1"/>
</dbReference>
<dbReference type="Proteomes" id="UP000242084">
    <property type="component" value="Chromosome 1"/>
</dbReference>
<feature type="transmembrane region" description="Helical" evidence="1">
    <location>
        <begin position="7"/>
        <end position="25"/>
    </location>
</feature>
<evidence type="ECO:0000313" key="3">
    <source>
        <dbReference type="EMBL" id="SNV75794.1"/>
    </source>
</evidence>
<accession>A0A239ZYB9</accession>
<dbReference type="Gene3D" id="3.40.30.10">
    <property type="entry name" value="Glutaredoxin"/>
    <property type="match status" value="1"/>
</dbReference>
<dbReference type="KEGG" id="sste:SAMEA4384403_2058"/>